<dbReference type="InterPro" id="IPR050523">
    <property type="entry name" value="AKR_Detox_Biosynth"/>
</dbReference>
<protein>
    <submittedName>
        <fullName evidence="3">Predicted oxidoreductase</fullName>
    </submittedName>
</protein>
<dbReference type="GO" id="GO:0016491">
    <property type="term" value="F:oxidoreductase activity"/>
    <property type="evidence" value="ECO:0007669"/>
    <property type="project" value="UniProtKB-KW"/>
</dbReference>
<dbReference type="EMBL" id="FRBN01000006">
    <property type="protein sequence ID" value="SHL16710.1"/>
    <property type="molecule type" value="Genomic_DNA"/>
</dbReference>
<dbReference type="AlphaFoldDB" id="A0A1M6YF62"/>
<feature type="domain" description="NADP-dependent oxidoreductase" evidence="2">
    <location>
        <begin position="55"/>
        <end position="332"/>
    </location>
</feature>
<name>A0A1M6YF62_9RHOB</name>
<dbReference type="PANTHER" id="PTHR43364:SF4">
    <property type="entry name" value="NAD(P)-LINKED OXIDOREDUCTASE SUPERFAMILY PROTEIN"/>
    <property type="match status" value="1"/>
</dbReference>
<dbReference type="Pfam" id="PF00248">
    <property type="entry name" value="Aldo_ket_red"/>
    <property type="match status" value="1"/>
</dbReference>
<proteinExistence type="predicted"/>
<keyword evidence="4" id="KW-1185">Reference proteome</keyword>
<gene>
    <name evidence="3" type="ORF">SAMN05444414_106141</name>
</gene>
<dbReference type="GO" id="GO:0005829">
    <property type="term" value="C:cytosol"/>
    <property type="evidence" value="ECO:0007669"/>
    <property type="project" value="TreeGrafter"/>
</dbReference>
<dbReference type="STRING" id="1054996.SAMN05444414_106141"/>
<evidence type="ECO:0000313" key="3">
    <source>
        <dbReference type="EMBL" id="SHL16710.1"/>
    </source>
</evidence>
<sequence length="351" mass="37748">MLLAGIGRRFLRLSRLSQSFKHQGSIFPLHMHRGTLRAMTNTLTSPDATPASRFAFGTMQFGGLADEAESRAMFEASLAAGITHFDTAHLYNDGASETLLGKFIPPHRERLIIATKAGYTGGAGRDNLLAQFDISRRRLGLDHVDILYLHVFDEATDLNETLETFALLKSRGQISHVGLSNFAAWQVMKAVCTAARFDLRISILQPMYNLVKRQAEVEILPMCAAEGIAVAPYSPLAGGLLTGKYASGGTGRLIDNDRYAARYGLGWMHDAARDLAAMAGEMGLHPATLAAAWAARHPAAPMPILSARSADQLAPSLAATGFEMDDALYARLCALSPAPPPATDRLEEAGG</sequence>
<dbReference type="Gene3D" id="3.20.20.100">
    <property type="entry name" value="NADP-dependent oxidoreductase domain"/>
    <property type="match status" value="1"/>
</dbReference>
<dbReference type="PANTHER" id="PTHR43364">
    <property type="entry name" value="NADH-SPECIFIC METHYLGLYOXAL REDUCTASE-RELATED"/>
    <property type="match status" value="1"/>
</dbReference>
<reference evidence="4" key="1">
    <citation type="submission" date="2016-11" db="EMBL/GenBank/DDBJ databases">
        <authorList>
            <person name="Varghese N."/>
            <person name="Submissions S."/>
        </authorList>
    </citation>
    <scope>NUCLEOTIDE SEQUENCE [LARGE SCALE GENOMIC DNA]</scope>
    <source>
        <strain evidence="4">DSM 29327</strain>
    </source>
</reference>
<keyword evidence="1" id="KW-0560">Oxidoreductase</keyword>
<evidence type="ECO:0000313" key="4">
    <source>
        <dbReference type="Proteomes" id="UP000184191"/>
    </source>
</evidence>
<dbReference type="SUPFAM" id="SSF51430">
    <property type="entry name" value="NAD(P)-linked oxidoreductase"/>
    <property type="match status" value="1"/>
</dbReference>
<evidence type="ECO:0000259" key="2">
    <source>
        <dbReference type="Pfam" id="PF00248"/>
    </source>
</evidence>
<dbReference type="InterPro" id="IPR023210">
    <property type="entry name" value="NADP_OxRdtase_dom"/>
</dbReference>
<dbReference type="Proteomes" id="UP000184191">
    <property type="component" value="Unassembled WGS sequence"/>
</dbReference>
<organism evidence="3 4">
    <name type="scientific">Roseovarius marisflavi</name>
    <dbReference type="NCBI Taxonomy" id="1054996"/>
    <lineage>
        <taxon>Bacteria</taxon>
        <taxon>Pseudomonadati</taxon>
        <taxon>Pseudomonadota</taxon>
        <taxon>Alphaproteobacteria</taxon>
        <taxon>Rhodobacterales</taxon>
        <taxon>Roseobacteraceae</taxon>
        <taxon>Roseovarius</taxon>
    </lineage>
</organism>
<dbReference type="InterPro" id="IPR036812">
    <property type="entry name" value="NAD(P)_OxRdtase_dom_sf"/>
</dbReference>
<evidence type="ECO:0000256" key="1">
    <source>
        <dbReference type="ARBA" id="ARBA00023002"/>
    </source>
</evidence>
<accession>A0A1M6YF62</accession>